<evidence type="ECO:0000313" key="4">
    <source>
        <dbReference type="EMBL" id="GAA4835373.1"/>
    </source>
</evidence>
<dbReference type="SUPFAM" id="SSF56524">
    <property type="entry name" value="Oxidoreductase molybdopterin-binding domain"/>
    <property type="match status" value="1"/>
</dbReference>
<feature type="transmembrane region" description="Helical" evidence="2">
    <location>
        <begin position="110"/>
        <end position="127"/>
    </location>
</feature>
<feature type="domain" description="Oxidoreductase molybdopterin-binding" evidence="3">
    <location>
        <begin position="329"/>
        <end position="475"/>
    </location>
</feature>
<dbReference type="PANTHER" id="PTHR19372:SF7">
    <property type="entry name" value="SULFITE OXIDASE, MITOCHONDRIAL"/>
    <property type="match status" value="1"/>
</dbReference>
<accession>A0ABP9DAF1</accession>
<feature type="transmembrane region" description="Helical" evidence="2">
    <location>
        <begin position="22"/>
        <end position="46"/>
    </location>
</feature>
<dbReference type="Gene3D" id="2.60.40.650">
    <property type="match status" value="1"/>
</dbReference>
<gene>
    <name evidence="4" type="ORF">GCM10023235_07620</name>
</gene>
<dbReference type="InterPro" id="IPR006311">
    <property type="entry name" value="TAT_signal"/>
</dbReference>
<evidence type="ECO:0000256" key="1">
    <source>
        <dbReference type="SAM" id="MobiDB-lite"/>
    </source>
</evidence>
<evidence type="ECO:0000259" key="3">
    <source>
        <dbReference type="Pfam" id="PF00174"/>
    </source>
</evidence>
<dbReference type="SUPFAM" id="SSF81296">
    <property type="entry name" value="E set domains"/>
    <property type="match status" value="1"/>
</dbReference>
<sequence>MADVSTQTPTPRSPVRRRTVRLAAAAATGLAAAAAAVGAGELVAAFTGPETAPVYAVGSATIDLTPTPLKEYAVRTFGTNDKPALLAGIHLTMALLAVLAGLLAHRRPTLGAAVFVLFGGIGVWAALSRPGATPADAAPALAAGLVGAAAMLVLARLLRRATTPRAVGTAATEVPTAGPAATTLPAGTPGAAGGDRVGPPAGRAGGEVPAVDRAGGEVPAAGRAGGEVAPQAGAEAAGTGRDRPAGGTSRRTVLLATGGALAFGAVAGFGGRALSDRRYDIGAARASVRIPPAADPLPPLPAALHPAVPGLSAFTTPNADFYRVDTALTLPRIDPGHWSLRIRGMVDHPLLLTFDDLLRLPLEELDHTLSCVSNEVGGPYVGTTRWLGASLPALLRRAGVRPGADQLVGRSQDGMTIGTPLESVLDGRPALLAVAMDGEALPVAHGFPCRSVVPGFYGYTSATKWLVDLDVTTFAAYDPYWVRRGWDRRGEVRTASRIEVPAPFARVPAGDVTLAGTAWATHRGIAAVEVRIDAGPWQPAQLAADGGPDLWRQWTHTWTGATPGPHRIEVRATDASGAVQTEQRTAPFPAGATGWHSTVVTVT</sequence>
<proteinExistence type="predicted"/>
<feature type="compositionally biased region" description="Low complexity" evidence="1">
    <location>
        <begin position="177"/>
        <end position="189"/>
    </location>
</feature>
<dbReference type="InterPro" id="IPR014756">
    <property type="entry name" value="Ig_E-set"/>
</dbReference>
<comment type="caution">
    <text evidence="4">The sequence shown here is derived from an EMBL/GenBank/DDBJ whole genome shotgun (WGS) entry which is preliminary data.</text>
</comment>
<protein>
    <recommendedName>
        <fullName evidence="3">Oxidoreductase molybdopterin-binding domain-containing protein</fullName>
    </recommendedName>
</protein>
<keyword evidence="2" id="KW-0812">Transmembrane</keyword>
<feature type="transmembrane region" description="Helical" evidence="2">
    <location>
        <begin position="139"/>
        <end position="158"/>
    </location>
</feature>
<evidence type="ECO:0000256" key="2">
    <source>
        <dbReference type="SAM" id="Phobius"/>
    </source>
</evidence>
<reference evidence="5" key="1">
    <citation type="journal article" date="2019" name="Int. J. Syst. Evol. Microbiol.">
        <title>The Global Catalogue of Microorganisms (GCM) 10K type strain sequencing project: providing services to taxonomists for standard genome sequencing and annotation.</title>
        <authorList>
            <consortium name="The Broad Institute Genomics Platform"/>
            <consortium name="The Broad Institute Genome Sequencing Center for Infectious Disease"/>
            <person name="Wu L."/>
            <person name="Ma J."/>
        </authorList>
    </citation>
    <scope>NUCLEOTIDE SEQUENCE [LARGE SCALE GENOMIC DNA]</scope>
    <source>
        <strain evidence="5">JCM 13006</strain>
    </source>
</reference>
<organism evidence="4 5">
    <name type="scientific">Kitasatospora terrestris</name>
    <dbReference type="NCBI Taxonomy" id="258051"/>
    <lineage>
        <taxon>Bacteria</taxon>
        <taxon>Bacillati</taxon>
        <taxon>Actinomycetota</taxon>
        <taxon>Actinomycetes</taxon>
        <taxon>Kitasatosporales</taxon>
        <taxon>Streptomycetaceae</taxon>
        <taxon>Kitasatospora</taxon>
    </lineage>
</organism>
<dbReference type="InterPro" id="IPR000572">
    <property type="entry name" value="OxRdtase_Mopterin-bd_dom"/>
</dbReference>
<dbReference type="Proteomes" id="UP001501752">
    <property type="component" value="Unassembled WGS sequence"/>
</dbReference>
<dbReference type="Gene3D" id="3.90.420.10">
    <property type="entry name" value="Oxidoreductase, molybdopterin-binding domain"/>
    <property type="match status" value="1"/>
</dbReference>
<dbReference type="PROSITE" id="PS51318">
    <property type="entry name" value="TAT"/>
    <property type="match status" value="1"/>
</dbReference>
<keyword evidence="2" id="KW-1133">Transmembrane helix</keyword>
<keyword evidence="2" id="KW-0472">Membrane</keyword>
<feature type="transmembrane region" description="Helical" evidence="2">
    <location>
        <begin position="253"/>
        <end position="271"/>
    </location>
</feature>
<evidence type="ECO:0000313" key="5">
    <source>
        <dbReference type="Proteomes" id="UP001501752"/>
    </source>
</evidence>
<dbReference type="PANTHER" id="PTHR19372">
    <property type="entry name" value="SULFITE REDUCTASE"/>
    <property type="match status" value="1"/>
</dbReference>
<feature type="region of interest" description="Disordered" evidence="1">
    <location>
        <begin position="177"/>
        <end position="249"/>
    </location>
</feature>
<dbReference type="EMBL" id="BAABIS010000001">
    <property type="protein sequence ID" value="GAA4835373.1"/>
    <property type="molecule type" value="Genomic_DNA"/>
</dbReference>
<name>A0ABP9DAF1_9ACTN</name>
<dbReference type="Pfam" id="PF00174">
    <property type="entry name" value="Oxidored_molyb"/>
    <property type="match status" value="1"/>
</dbReference>
<keyword evidence="5" id="KW-1185">Reference proteome</keyword>
<dbReference type="InterPro" id="IPR036374">
    <property type="entry name" value="OxRdtase_Mopterin-bd_sf"/>
</dbReference>
<feature type="transmembrane region" description="Helical" evidence="2">
    <location>
        <begin position="84"/>
        <end position="103"/>
    </location>
</feature>